<gene>
    <name evidence="5" type="ORF">EHS13_10175</name>
</gene>
<dbReference type="SUPFAM" id="SSF51215">
    <property type="entry name" value="Regulatory protein AraC"/>
    <property type="match status" value="1"/>
</dbReference>
<dbReference type="SUPFAM" id="SSF46689">
    <property type="entry name" value="Homeodomain-like"/>
    <property type="match status" value="2"/>
</dbReference>
<reference evidence="6" key="1">
    <citation type="submission" date="2018-11" db="EMBL/GenBank/DDBJ databases">
        <title>Complete genome sequence of Paenibacillus sp. ML311-T8.</title>
        <authorList>
            <person name="Nam Y.-D."/>
            <person name="Kang J."/>
            <person name="Chung W.-H."/>
            <person name="Park Y.S."/>
        </authorList>
    </citation>
    <scope>NUCLEOTIDE SEQUENCE [LARGE SCALE GENOMIC DNA]</scope>
    <source>
        <strain evidence="6">ML311-T8</strain>
    </source>
</reference>
<dbReference type="KEGG" id="ppsc:EHS13_10175"/>
<dbReference type="AlphaFoldDB" id="A0A6B8RIQ1"/>
<keyword evidence="1" id="KW-0805">Transcription regulation</keyword>
<dbReference type="Proteomes" id="UP000426246">
    <property type="component" value="Chromosome"/>
</dbReference>
<organism evidence="5 6">
    <name type="scientific">Paenibacillus psychroresistens</name>
    <dbReference type="NCBI Taxonomy" id="1778678"/>
    <lineage>
        <taxon>Bacteria</taxon>
        <taxon>Bacillati</taxon>
        <taxon>Bacillota</taxon>
        <taxon>Bacilli</taxon>
        <taxon>Bacillales</taxon>
        <taxon>Paenibacillaceae</taxon>
        <taxon>Paenibacillus</taxon>
    </lineage>
</organism>
<dbReference type="OrthoDB" id="2631408at2"/>
<name>A0A6B8RIQ1_9BACL</name>
<dbReference type="Pfam" id="PF02311">
    <property type="entry name" value="AraC_binding"/>
    <property type="match status" value="1"/>
</dbReference>
<dbReference type="InterPro" id="IPR009057">
    <property type="entry name" value="Homeodomain-like_sf"/>
</dbReference>
<accession>A0A6B8RIQ1</accession>
<dbReference type="GO" id="GO:0043565">
    <property type="term" value="F:sequence-specific DNA binding"/>
    <property type="evidence" value="ECO:0007669"/>
    <property type="project" value="InterPro"/>
</dbReference>
<dbReference type="EMBL" id="CP034235">
    <property type="protein sequence ID" value="QGQ95228.1"/>
    <property type="molecule type" value="Genomic_DNA"/>
</dbReference>
<dbReference type="InterPro" id="IPR037923">
    <property type="entry name" value="HTH-like"/>
</dbReference>
<dbReference type="Pfam" id="PF12833">
    <property type="entry name" value="HTH_18"/>
    <property type="match status" value="1"/>
</dbReference>
<evidence type="ECO:0000256" key="1">
    <source>
        <dbReference type="ARBA" id="ARBA00023015"/>
    </source>
</evidence>
<feature type="domain" description="HTH araC/xylS-type" evidence="4">
    <location>
        <begin position="148"/>
        <end position="246"/>
    </location>
</feature>
<dbReference type="InterPro" id="IPR018060">
    <property type="entry name" value="HTH_AraC"/>
</dbReference>
<dbReference type="PRINTS" id="PR00032">
    <property type="entry name" value="HTHARAC"/>
</dbReference>
<dbReference type="PROSITE" id="PS01124">
    <property type="entry name" value="HTH_ARAC_FAMILY_2"/>
    <property type="match status" value="1"/>
</dbReference>
<keyword evidence="3" id="KW-0804">Transcription</keyword>
<evidence type="ECO:0000313" key="6">
    <source>
        <dbReference type="Proteomes" id="UP000426246"/>
    </source>
</evidence>
<evidence type="ECO:0000313" key="5">
    <source>
        <dbReference type="EMBL" id="QGQ95228.1"/>
    </source>
</evidence>
<sequence>MLAETNFIFHALRPINSYISFHQHNCYELVYYQSGKGLTRLGEVDYHYEANSYMIIPPDWLHDERRTEDTNVIFVGFSLNERTFPYLQEGIFQDESSSRILPLLLQMTTEMRDKQAYYTSKLNLLMSEIIVEHLRSHTINPVNDNNLLYIRKFIDENYSQKMTVEEMADIVGYSYHHFRHLFKNYFGVSPMQYVINKRLDKARRLLRYTELPISTITLECGFSNIAQFCTMFKREIGETPKGYRNSTNGNTLNRLN</sequence>
<dbReference type="Gene3D" id="1.10.10.60">
    <property type="entry name" value="Homeodomain-like"/>
    <property type="match status" value="2"/>
</dbReference>
<dbReference type="InterPro" id="IPR020449">
    <property type="entry name" value="Tscrpt_reg_AraC-type_HTH"/>
</dbReference>
<evidence type="ECO:0000256" key="3">
    <source>
        <dbReference type="ARBA" id="ARBA00023163"/>
    </source>
</evidence>
<keyword evidence="2" id="KW-0238">DNA-binding</keyword>
<dbReference type="PANTHER" id="PTHR43280:SF2">
    <property type="entry name" value="HTH-TYPE TRANSCRIPTIONAL REGULATOR EXSA"/>
    <property type="match status" value="1"/>
</dbReference>
<dbReference type="RefSeq" id="WP_155700245.1">
    <property type="nucleotide sequence ID" value="NZ_CP034235.1"/>
</dbReference>
<proteinExistence type="predicted"/>
<dbReference type="Gene3D" id="2.60.120.10">
    <property type="entry name" value="Jelly Rolls"/>
    <property type="match status" value="1"/>
</dbReference>
<evidence type="ECO:0000256" key="2">
    <source>
        <dbReference type="ARBA" id="ARBA00023125"/>
    </source>
</evidence>
<evidence type="ECO:0000259" key="4">
    <source>
        <dbReference type="PROSITE" id="PS01124"/>
    </source>
</evidence>
<protein>
    <submittedName>
        <fullName evidence="5">AraC family transcriptional regulator</fullName>
    </submittedName>
</protein>
<dbReference type="InterPro" id="IPR003313">
    <property type="entry name" value="AraC-bd"/>
</dbReference>
<dbReference type="GO" id="GO:0003700">
    <property type="term" value="F:DNA-binding transcription factor activity"/>
    <property type="evidence" value="ECO:0007669"/>
    <property type="project" value="InterPro"/>
</dbReference>
<keyword evidence="6" id="KW-1185">Reference proteome</keyword>
<dbReference type="PANTHER" id="PTHR43280">
    <property type="entry name" value="ARAC-FAMILY TRANSCRIPTIONAL REGULATOR"/>
    <property type="match status" value="1"/>
</dbReference>
<dbReference type="PROSITE" id="PS00041">
    <property type="entry name" value="HTH_ARAC_FAMILY_1"/>
    <property type="match status" value="1"/>
</dbReference>
<dbReference type="SMART" id="SM00342">
    <property type="entry name" value="HTH_ARAC"/>
    <property type="match status" value="1"/>
</dbReference>
<dbReference type="InterPro" id="IPR014710">
    <property type="entry name" value="RmlC-like_jellyroll"/>
</dbReference>
<dbReference type="InterPro" id="IPR018062">
    <property type="entry name" value="HTH_AraC-typ_CS"/>
</dbReference>